<organism evidence="1 2">
    <name type="scientific">Toxocara canis</name>
    <name type="common">Canine roundworm</name>
    <dbReference type="NCBI Taxonomy" id="6265"/>
    <lineage>
        <taxon>Eukaryota</taxon>
        <taxon>Metazoa</taxon>
        <taxon>Ecdysozoa</taxon>
        <taxon>Nematoda</taxon>
        <taxon>Chromadorea</taxon>
        <taxon>Rhabditida</taxon>
        <taxon>Spirurina</taxon>
        <taxon>Ascaridomorpha</taxon>
        <taxon>Ascaridoidea</taxon>
        <taxon>Toxocaridae</taxon>
        <taxon>Toxocara</taxon>
    </lineage>
</organism>
<dbReference type="EMBL" id="JPKZ01000026">
    <property type="protein sequence ID" value="KHN89135.1"/>
    <property type="molecule type" value="Genomic_DNA"/>
</dbReference>
<protein>
    <recommendedName>
        <fullName evidence="3">Nucleotide-diphospho-sugar transferase domain-containing protein</fullName>
    </recommendedName>
</protein>
<dbReference type="OrthoDB" id="407658at2759"/>
<dbReference type="OMA" id="NFNSSEC"/>
<dbReference type="PANTHER" id="PTHR31562">
    <property type="entry name" value="PROTEIN CBG18972"/>
    <property type="match status" value="1"/>
</dbReference>
<dbReference type="InterPro" id="IPR029044">
    <property type="entry name" value="Nucleotide-diphossugar_trans"/>
</dbReference>
<reference evidence="1 2" key="1">
    <citation type="submission" date="2014-11" db="EMBL/GenBank/DDBJ databases">
        <title>Genetic blueprint of the zoonotic pathogen Toxocara canis.</title>
        <authorList>
            <person name="Zhu X.-Q."/>
            <person name="Korhonen P.K."/>
            <person name="Cai H."/>
            <person name="Young N.D."/>
            <person name="Nejsum P."/>
            <person name="von Samson-Himmelstjerna G."/>
            <person name="Boag P.R."/>
            <person name="Tan P."/>
            <person name="Li Q."/>
            <person name="Min J."/>
            <person name="Yang Y."/>
            <person name="Wang X."/>
            <person name="Fang X."/>
            <person name="Hall R.S."/>
            <person name="Hofmann A."/>
            <person name="Sternberg P.W."/>
            <person name="Jex A.R."/>
            <person name="Gasser R.B."/>
        </authorList>
    </citation>
    <scope>NUCLEOTIDE SEQUENCE [LARGE SCALE GENOMIC DNA]</scope>
    <source>
        <strain evidence="1">PN_DK_2014</strain>
    </source>
</reference>
<sequence>MDGDLFDSSEGEIDDFEEADGKIGLDMRFPKRMSCMARGWYLYSIIPFFEGKYKYSILPKNLKAPVENATDEFSQQIRSTRNRSLNVAIISIIDKNFAEQNVLTALSSVRCYANLHGYTLELVEDSPEWKELCPQKDIMFRRHCIVSYVLTKYDWGMLIDADIGVVNPTRLIEEYIDENYDIIFYDRFYNWEIACGSYIARNSEESVNFLRKFAEYENKLPNSFHGRDNGAIHKYTMQMKNLILIRGKKRFRHRATVAFLQAFSICLKTPLKEYQRFYENVILFGNDLAVLTLSRGMWSWKSDFMLHGLKHQSLVTGNLTVWLNNEDDMSSWLQPFTRLNFNSSECATGSQLWYWDASLIADESIINSILRKRFFKADDWFKRGIYDMIELLEKNQNNSTNFKIGHNNHGREEAMAFSRNHGCQLHRLRKSVKLQLPLYLFVSLYLLY</sequence>
<proteinExistence type="predicted"/>
<dbReference type="Pfam" id="PF03314">
    <property type="entry name" value="DUF273"/>
    <property type="match status" value="1"/>
</dbReference>
<gene>
    <name evidence="1" type="ORF">Tcan_04093</name>
</gene>
<comment type="caution">
    <text evidence="1">The sequence shown here is derived from an EMBL/GenBank/DDBJ whole genome shotgun (WGS) entry which is preliminary data.</text>
</comment>
<evidence type="ECO:0008006" key="3">
    <source>
        <dbReference type="Google" id="ProtNLM"/>
    </source>
</evidence>
<dbReference type="AlphaFoldDB" id="A0A0B2W784"/>
<dbReference type="InterPro" id="IPR004988">
    <property type="entry name" value="DUF273"/>
</dbReference>
<accession>A0A0B2W784</accession>
<evidence type="ECO:0000313" key="2">
    <source>
        <dbReference type="Proteomes" id="UP000031036"/>
    </source>
</evidence>
<dbReference type="PANTHER" id="PTHR31562:SF9">
    <property type="entry name" value="GLYCOSYLTRANSFERASE FAMILY 8 PROTEIN"/>
    <property type="match status" value="1"/>
</dbReference>
<evidence type="ECO:0000313" key="1">
    <source>
        <dbReference type="EMBL" id="KHN89135.1"/>
    </source>
</evidence>
<dbReference type="Proteomes" id="UP000031036">
    <property type="component" value="Unassembled WGS sequence"/>
</dbReference>
<keyword evidence="2" id="KW-1185">Reference proteome</keyword>
<name>A0A0B2W784_TOXCA</name>
<dbReference type="Gene3D" id="3.90.550.10">
    <property type="entry name" value="Spore Coat Polysaccharide Biosynthesis Protein SpsA, Chain A"/>
    <property type="match status" value="1"/>
</dbReference>